<keyword evidence="7 17" id="KW-0032">Aminotransferase</keyword>
<dbReference type="CDD" id="cd00610">
    <property type="entry name" value="OAT_like"/>
    <property type="match status" value="1"/>
</dbReference>
<dbReference type="InterPro" id="IPR015424">
    <property type="entry name" value="PyrdxlP-dep_Trfase"/>
</dbReference>
<dbReference type="PROSITE" id="PS00600">
    <property type="entry name" value="AA_TRANSFER_CLASS_3"/>
    <property type="match status" value="1"/>
</dbReference>
<name>A0AA41X811_9BACI</name>
<comment type="caution">
    <text evidence="17">The sequence shown here is derived from an EMBL/GenBank/DDBJ whole genome shotgun (WGS) entry which is preliminary data.</text>
</comment>
<evidence type="ECO:0000256" key="11">
    <source>
        <dbReference type="ARBA" id="ARBA00030204"/>
    </source>
</evidence>
<dbReference type="InterPro" id="IPR015422">
    <property type="entry name" value="PyrdxlP-dep_Trfase_small"/>
</dbReference>
<dbReference type="NCBIfam" id="TIGR00700">
    <property type="entry name" value="GABAtrnsam"/>
    <property type="match status" value="1"/>
</dbReference>
<dbReference type="PANTHER" id="PTHR11986:SF58">
    <property type="entry name" value="LEUCINE_METHIONINE RACEMASE"/>
    <property type="match status" value="1"/>
</dbReference>
<dbReference type="EMBL" id="JANCLT010000011">
    <property type="protein sequence ID" value="MCP8970447.1"/>
    <property type="molecule type" value="Genomic_DNA"/>
</dbReference>
<dbReference type="Pfam" id="PF00202">
    <property type="entry name" value="Aminotran_3"/>
    <property type="match status" value="1"/>
</dbReference>
<dbReference type="Gene3D" id="3.90.1150.10">
    <property type="entry name" value="Aspartate Aminotransferase, domain 1"/>
    <property type="match status" value="1"/>
</dbReference>
<evidence type="ECO:0000256" key="1">
    <source>
        <dbReference type="ARBA" id="ARBA00001750"/>
    </source>
</evidence>
<dbReference type="EC" id="2.6.1.22" evidence="5"/>
<dbReference type="GO" id="GO:0042802">
    <property type="term" value="F:identical protein binding"/>
    <property type="evidence" value="ECO:0007669"/>
    <property type="project" value="TreeGrafter"/>
</dbReference>
<dbReference type="InterPro" id="IPR004632">
    <property type="entry name" value="4NH2But_aminotransferase_bac"/>
</dbReference>
<evidence type="ECO:0000256" key="3">
    <source>
        <dbReference type="ARBA" id="ARBA00005176"/>
    </source>
</evidence>
<protein>
    <recommendedName>
        <fullName evidence="12">(S)-3-amino-2-methylpropionate transaminase</fullName>
        <ecNumber evidence="6">2.6.1.19</ecNumber>
        <ecNumber evidence="5">2.6.1.22</ecNumber>
    </recommendedName>
    <alternativeName>
        <fullName evidence="13">GABA aminotransferase</fullName>
    </alternativeName>
    <alternativeName>
        <fullName evidence="11">Gamma-amino-N-butyrate transaminase</fullName>
    </alternativeName>
    <alternativeName>
        <fullName evidence="15">Glutamate:succinic semialdehyde transaminase</fullName>
    </alternativeName>
    <alternativeName>
        <fullName evidence="10">L-AIBAT</fullName>
    </alternativeName>
</protein>
<keyword evidence="8 17" id="KW-0808">Transferase</keyword>
<dbReference type="InterPro" id="IPR049704">
    <property type="entry name" value="Aminotrans_3_PPA_site"/>
</dbReference>
<dbReference type="InterPro" id="IPR005814">
    <property type="entry name" value="Aminotrans_3"/>
</dbReference>
<evidence type="ECO:0000256" key="16">
    <source>
        <dbReference type="RuleBase" id="RU003560"/>
    </source>
</evidence>
<dbReference type="SUPFAM" id="SSF53383">
    <property type="entry name" value="PLP-dependent transferases"/>
    <property type="match status" value="1"/>
</dbReference>
<evidence type="ECO:0000256" key="10">
    <source>
        <dbReference type="ARBA" id="ARBA00029760"/>
    </source>
</evidence>
<reference evidence="17" key="1">
    <citation type="submission" date="2022-07" db="EMBL/GenBank/DDBJ databases">
        <authorList>
            <person name="Li W.-J."/>
            <person name="Deng Q.-Q."/>
        </authorList>
    </citation>
    <scope>NUCLEOTIDE SEQUENCE</scope>
    <source>
        <strain evidence="17">SYSU M60031</strain>
    </source>
</reference>
<organism evidence="17 18">
    <name type="scientific">Ectobacillus ponti</name>
    <dbReference type="NCBI Taxonomy" id="2961894"/>
    <lineage>
        <taxon>Bacteria</taxon>
        <taxon>Bacillati</taxon>
        <taxon>Bacillota</taxon>
        <taxon>Bacilli</taxon>
        <taxon>Bacillales</taxon>
        <taxon>Bacillaceae</taxon>
        <taxon>Ectobacillus</taxon>
    </lineage>
</organism>
<evidence type="ECO:0000256" key="12">
    <source>
        <dbReference type="ARBA" id="ARBA00030857"/>
    </source>
</evidence>
<evidence type="ECO:0000256" key="7">
    <source>
        <dbReference type="ARBA" id="ARBA00022576"/>
    </source>
</evidence>
<proteinExistence type="inferred from homology"/>
<dbReference type="Gene3D" id="3.40.640.10">
    <property type="entry name" value="Type I PLP-dependent aspartate aminotransferase-like (Major domain)"/>
    <property type="match status" value="1"/>
</dbReference>
<evidence type="ECO:0000256" key="8">
    <source>
        <dbReference type="ARBA" id="ARBA00022679"/>
    </source>
</evidence>
<evidence type="ECO:0000256" key="14">
    <source>
        <dbReference type="ARBA" id="ARBA00048021"/>
    </source>
</evidence>
<dbReference type="InterPro" id="IPR050103">
    <property type="entry name" value="Class-III_PLP-dep_AT"/>
</dbReference>
<dbReference type="GO" id="GO:0009448">
    <property type="term" value="P:gamma-aminobutyric acid metabolic process"/>
    <property type="evidence" value="ECO:0007669"/>
    <property type="project" value="InterPro"/>
</dbReference>
<evidence type="ECO:0000256" key="13">
    <source>
        <dbReference type="ARBA" id="ARBA00031787"/>
    </source>
</evidence>
<dbReference type="EC" id="2.6.1.19" evidence="6"/>
<comment type="catalytic activity">
    <reaction evidence="1">
        <text>(S)-3-amino-2-methylpropanoate + 2-oxoglutarate = 2-methyl-3-oxopropanoate + L-glutamate</text>
        <dbReference type="Rhea" id="RHEA:13993"/>
        <dbReference type="ChEBI" id="CHEBI:16810"/>
        <dbReference type="ChEBI" id="CHEBI:29985"/>
        <dbReference type="ChEBI" id="CHEBI:57700"/>
        <dbReference type="ChEBI" id="CHEBI:58655"/>
        <dbReference type="EC" id="2.6.1.22"/>
    </reaction>
</comment>
<comment type="catalytic activity">
    <reaction evidence="14">
        <text>4-aminobutanoate + 2-oxoglutarate = succinate semialdehyde + L-glutamate</text>
        <dbReference type="Rhea" id="RHEA:23352"/>
        <dbReference type="ChEBI" id="CHEBI:16810"/>
        <dbReference type="ChEBI" id="CHEBI:29985"/>
        <dbReference type="ChEBI" id="CHEBI:57706"/>
        <dbReference type="ChEBI" id="CHEBI:59888"/>
        <dbReference type="EC" id="2.6.1.19"/>
    </reaction>
</comment>
<evidence type="ECO:0000256" key="5">
    <source>
        <dbReference type="ARBA" id="ARBA00012876"/>
    </source>
</evidence>
<keyword evidence="9 16" id="KW-0663">Pyridoxal phosphate</keyword>
<dbReference type="PIRSF" id="PIRSF000521">
    <property type="entry name" value="Transaminase_4ab_Lys_Orn"/>
    <property type="match status" value="1"/>
</dbReference>
<evidence type="ECO:0000313" key="18">
    <source>
        <dbReference type="Proteomes" id="UP001156102"/>
    </source>
</evidence>
<dbReference type="PANTHER" id="PTHR11986">
    <property type="entry name" value="AMINOTRANSFERASE CLASS III"/>
    <property type="match status" value="1"/>
</dbReference>
<evidence type="ECO:0000313" key="17">
    <source>
        <dbReference type="EMBL" id="MCP8970447.1"/>
    </source>
</evidence>
<accession>A0AA41X811</accession>
<evidence type="ECO:0000256" key="4">
    <source>
        <dbReference type="ARBA" id="ARBA00008954"/>
    </source>
</evidence>
<dbReference type="GO" id="GO:0047298">
    <property type="term" value="F:(S)-3-amino-2-methylpropionate transaminase activity"/>
    <property type="evidence" value="ECO:0007669"/>
    <property type="project" value="UniProtKB-EC"/>
</dbReference>
<gene>
    <name evidence="17" type="primary">gabT</name>
    <name evidence="17" type="ORF">NK662_18170</name>
</gene>
<evidence type="ECO:0000256" key="15">
    <source>
        <dbReference type="ARBA" id="ARBA00050054"/>
    </source>
</evidence>
<comment type="pathway">
    <text evidence="3">Amino-acid degradation; 4-aminobutanoate degradation.</text>
</comment>
<evidence type="ECO:0000256" key="2">
    <source>
        <dbReference type="ARBA" id="ARBA00001933"/>
    </source>
</evidence>
<dbReference type="AlphaFoldDB" id="A0AA41X811"/>
<dbReference type="GO" id="GO:0030170">
    <property type="term" value="F:pyridoxal phosphate binding"/>
    <property type="evidence" value="ECO:0007669"/>
    <property type="project" value="InterPro"/>
</dbReference>
<dbReference type="InterPro" id="IPR015421">
    <property type="entry name" value="PyrdxlP-dep_Trfase_major"/>
</dbReference>
<dbReference type="FunFam" id="3.40.640.10:FF:000013">
    <property type="entry name" value="4-aminobutyrate aminotransferase"/>
    <property type="match status" value="1"/>
</dbReference>
<comment type="cofactor">
    <cofactor evidence="2">
        <name>pyridoxal 5'-phosphate</name>
        <dbReference type="ChEBI" id="CHEBI:597326"/>
    </cofactor>
</comment>
<evidence type="ECO:0000256" key="9">
    <source>
        <dbReference type="ARBA" id="ARBA00022898"/>
    </source>
</evidence>
<keyword evidence="18" id="KW-1185">Reference proteome</keyword>
<comment type="similarity">
    <text evidence="4 16">Belongs to the class-III pyridoxal-phosphate-dependent aminotransferase family.</text>
</comment>
<evidence type="ECO:0000256" key="6">
    <source>
        <dbReference type="ARBA" id="ARBA00012912"/>
    </source>
</evidence>
<dbReference type="RefSeq" id="WP_254760364.1">
    <property type="nucleotide sequence ID" value="NZ_JANCLT010000011.1"/>
</dbReference>
<sequence>MPSIHMKTAVPGPKSLELLQRKEQVVARGPFNTVLSFAERGEGALLTDVDGNTFLDFAGAIGTLNVGHRPASVVNAVKEQLDKYIHTCFNVMMYEPYVALAEELVRITPGSFQKKVFFANSGAEAVENAIKIARKYTGRKGIISFERGYHGRTLLTMSLTSKVKPYKYQFGPFAPETFRVSHPYYYRKPEGLTEEQLDQHLLEQLETFFLAEAPTDEIAAVIIEPVQGEGGFIVPSVSFMQGLKRICEKYGILFIADEIQTGFGRTGTMFAVEQFGVTPDLITLSKSLGAGLPISAVVGRAEIMDAPAPGEIGGTYGGSPLGCVAAIEVIKLIEREGLLEKSKTIGKAITDKFRQLQAQYPQIGDVRGLGAMVALEFVKDAATKEPDKDTVGKIIAAAQQKGLILMSAGLFSNCIRVLVPLVVTEEQLAEGLDVFESAVREVLGQPVHL</sequence>
<dbReference type="GO" id="GO:0034386">
    <property type="term" value="F:4-aminobutyrate:2-oxoglutarate transaminase activity"/>
    <property type="evidence" value="ECO:0007669"/>
    <property type="project" value="UniProtKB-EC"/>
</dbReference>
<dbReference type="Proteomes" id="UP001156102">
    <property type="component" value="Unassembled WGS sequence"/>
</dbReference>